<evidence type="ECO:0000313" key="11">
    <source>
        <dbReference type="EMBL" id="GAF27294.1"/>
    </source>
</evidence>
<keyword evidence="7" id="KW-0055">Arginine biosynthesis</keyword>
<dbReference type="EMBL" id="DF238840">
    <property type="protein sequence ID" value="GAF27294.1"/>
    <property type="molecule type" value="Genomic_DNA"/>
</dbReference>
<feature type="domain" description="Arginine repressor DNA-binding" evidence="9">
    <location>
        <begin position="2"/>
        <end position="66"/>
    </location>
</feature>
<organism evidence="11">
    <name type="scientific">Moorella thermoacetica Y72</name>
    <dbReference type="NCBI Taxonomy" id="1325331"/>
    <lineage>
        <taxon>Bacteria</taxon>
        <taxon>Bacillati</taxon>
        <taxon>Bacillota</taxon>
        <taxon>Clostridia</taxon>
        <taxon>Neomoorellales</taxon>
        <taxon>Neomoorellaceae</taxon>
        <taxon>Neomoorella</taxon>
    </lineage>
</organism>
<dbReference type="Gene3D" id="3.30.1360.40">
    <property type="match status" value="1"/>
</dbReference>
<evidence type="ECO:0000259" key="10">
    <source>
        <dbReference type="Pfam" id="PF02863"/>
    </source>
</evidence>
<keyword evidence="6 7" id="KW-0804">Transcription</keyword>
<dbReference type="GO" id="GO:0006526">
    <property type="term" value="P:L-arginine biosynthetic process"/>
    <property type="evidence" value="ECO:0007669"/>
    <property type="project" value="UniProtKB-UniPathway"/>
</dbReference>
<evidence type="ECO:0000256" key="6">
    <source>
        <dbReference type="ARBA" id="ARBA00023163"/>
    </source>
</evidence>
<dbReference type="GO" id="GO:0051259">
    <property type="term" value="P:protein complex oligomerization"/>
    <property type="evidence" value="ECO:0007669"/>
    <property type="project" value="InterPro"/>
</dbReference>
<comment type="similarity">
    <text evidence="2 7">Belongs to the ArgR family.</text>
</comment>
<dbReference type="NCBIfam" id="TIGR01529">
    <property type="entry name" value="argR_whole"/>
    <property type="match status" value="1"/>
</dbReference>
<evidence type="ECO:0000256" key="8">
    <source>
        <dbReference type="NCBIfam" id="TIGR01529"/>
    </source>
</evidence>
<dbReference type="GO" id="GO:0003677">
    <property type="term" value="F:DNA binding"/>
    <property type="evidence" value="ECO:0007669"/>
    <property type="project" value="UniProtKB-KW"/>
</dbReference>
<dbReference type="GO" id="GO:0034618">
    <property type="term" value="F:arginine binding"/>
    <property type="evidence" value="ECO:0007669"/>
    <property type="project" value="InterPro"/>
</dbReference>
<evidence type="ECO:0000256" key="1">
    <source>
        <dbReference type="ARBA" id="ARBA00004496"/>
    </source>
</evidence>
<reference evidence="11" key="1">
    <citation type="journal article" date="2014" name="Gene">
        <title>Genome-guided analysis of transformation efficiency and carbon dioxide assimilation by Moorella thermoacetica Y72.</title>
        <authorList>
            <person name="Tsukahara K."/>
            <person name="Kita A."/>
            <person name="Nakashimada Y."/>
            <person name="Hoshino T."/>
            <person name="Murakami K."/>
        </authorList>
    </citation>
    <scope>NUCLEOTIDE SEQUENCE [LARGE SCALE GENOMIC DNA]</scope>
    <source>
        <strain evidence="11">Y72</strain>
    </source>
</reference>
<keyword evidence="4 7" id="KW-0805">Transcription regulation</keyword>
<name>A0A0S6UIC3_NEOTH</name>
<feature type="domain" description="Arginine repressor C-terminal" evidence="10">
    <location>
        <begin position="80"/>
        <end position="146"/>
    </location>
</feature>
<evidence type="ECO:0000259" key="9">
    <source>
        <dbReference type="Pfam" id="PF01316"/>
    </source>
</evidence>
<dbReference type="Proteomes" id="UP000063718">
    <property type="component" value="Unassembled WGS sequence"/>
</dbReference>
<dbReference type="Pfam" id="PF01316">
    <property type="entry name" value="Arg_repressor"/>
    <property type="match status" value="1"/>
</dbReference>
<dbReference type="UniPathway" id="UPA00068"/>
<dbReference type="InterPro" id="IPR036390">
    <property type="entry name" value="WH_DNA-bd_sf"/>
</dbReference>
<protein>
    <recommendedName>
        <fullName evidence="7 8">Arginine repressor</fullName>
    </recommendedName>
</protein>
<dbReference type="GeneID" id="45617550"/>
<sequence length="151" mass="16696">MKTQRQQLILKLIASTPIATQDQLARELRRRGLRVTQATVSRDIKELGLIKVPAGENLYRYAAPPGQRLINPYGRLQRLFADSVTKIDDSENLILIRTLPGTAHAVASCLDSLDWPEVIGTVAGDDTILVIVKPKEAVATVLQRFRELGEG</sequence>
<comment type="function">
    <text evidence="7">Regulates arginine biosynthesis genes.</text>
</comment>
<dbReference type="InterPro" id="IPR020900">
    <property type="entry name" value="Arg_repress_DNA-bd"/>
</dbReference>
<dbReference type="PANTHER" id="PTHR34471:SF1">
    <property type="entry name" value="ARGININE REPRESSOR"/>
    <property type="match status" value="1"/>
</dbReference>
<dbReference type="RefSeq" id="WP_011393017.1">
    <property type="nucleotide sequence ID" value="NZ_DF238840.1"/>
</dbReference>
<dbReference type="InterPro" id="IPR020899">
    <property type="entry name" value="Arg_repress_C"/>
</dbReference>
<dbReference type="GO" id="GO:0003700">
    <property type="term" value="F:DNA-binding transcription factor activity"/>
    <property type="evidence" value="ECO:0007669"/>
    <property type="project" value="UniProtKB-UniRule"/>
</dbReference>
<dbReference type="PANTHER" id="PTHR34471">
    <property type="entry name" value="ARGININE REPRESSOR"/>
    <property type="match status" value="1"/>
</dbReference>
<keyword evidence="5 7" id="KW-0238">DNA-binding</keyword>
<accession>A0A0S6UIC3</accession>
<gene>
    <name evidence="7" type="primary">argR</name>
    <name evidence="11" type="ORF">MTY_2635</name>
</gene>
<evidence type="ECO:0000256" key="5">
    <source>
        <dbReference type="ARBA" id="ARBA00023125"/>
    </source>
</evidence>
<evidence type="ECO:0000256" key="4">
    <source>
        <dbReference type="ARBA" id="ARBA00023015"/>
    </source>
</evidence>
<comment type="subcellular location">
    <subcellularLocation>
        <location evidence="1 7">Cytoplasm</location>
    </subcellularLocation>
</comment>
<dbReference type="GO" id="GO:0005737">
    <property type="term" value="C:cytoplasm"/>
    <property type="evidence" value="ECO:0007669"/>
    <property type="project" value="UniProtKB-SubCell"/>
</dbReference>
<dbReference type="Gene3D" id="1.10.10.10">
    <property type="entry name" value="Winged helix-like DNA-binding domain superfamily/Winged helix DNA-binding domain"/>
    <property type="match status" value="1"/>
</dbReference>
<dbReference type="SUPFAM" id="SSF46785">
    <property type="entry name" value="Winged helix' DNA-binding domain"/>
    <property type="match status" value="1"/>
</dbReference>
<dbReference type="InterPro" id="IPR001669">
    <property type="entry name" value="Arg_repress"/>
</dbReference>
<dbReference type="PRINTS" id="PR01467">
    <property type="entry name" value="ARGREPRESSOR"/>
</dbReference>
<dbReference type="SMR" id="A0A0S6UIC3"/>
<dbReference type="InterPro" id="IPR036251">
    <property type="entry name" value="Arg_repress_C_sf"/>
</dbReference>
<dbReference type="AlphaFoldDB" id="A0A0S6UIC3"/>
<dbReference type="InterPro" id="IPR036388">
    <property type="entry name" value="WH-like_DNA-bd_sf"/>
</dbReference>
<dbReference type="GO" id="GO:1900079">
    <property type="term" value="P:regulation of arginine biosynthetic process"/>
    <property type="evidence" value="ECO:0007669"/>
    <property type="project" value="UniProtKB-UniRule"/>
</dbReference>
<dbReference type="HAMAP" id="MF_00173">
    <property type="entry name" value="Arg_repressor"/>
    <property type="match status" value="1"/>
</dbReference>
<evidence type="ECO:0000256" key="3">
    <source>
        <dbReference type="ARBA" id="ARBA00022490"/>
    </source>
</evidence>
<keyword evidence="7" id="KW-0028">Amino-acid biosynthesis</keyword>
<dbReference type="SUPFAM" id="SSF55252">
    <property type="entry name" value="C-terminal domain of arginine repressor"/>
    <property type="match status" value="1"/>
</dbReference>
<dbReference type="Pfam" id="PF02863">
    <property type="entry name" value="Arg_repressor_C"/>
    <property type="match status" value="1"/>
</dbReference>
<keyword evidence="7" id="KW-0678">Repressor</keyword>
<keyword evidence="3 7" id="KW-0963">Cytoplasm</keyword>
<evidence type="ECO:0000256" key="2">
    <source>
        <dbReference type="ARBA" id="ARBA00008316"/>
    </source>
</evidence>
<proteinExistence type="inferred from homology"/>
<evidence type="ECO:0000256" key="7">
    <source>
        <dbReference type="HAMAP-Rule" id="MF_00173"/>
    </source>
</evidence>
<comment type="pathway">
    <text evidence="7">Amino-acid biosynthesis; L-arginine biosynthesis [regulation].</text>
</comment>